<name>A0A437R1R4_9GAMM</name>
<dbReference type="AlphaFoldDB" id="A0A437R1R4"/>
<dbReference type="RefSeq" id="WP_127697760.1">
    <property type="nucleotide sequence ID" value="NZ_SACS01000003.1"/>
</dbReference>
<proteinExistence type="predicted"/>
<protein>
    <submittedName>
        <fullName evidence="1">Uncharacterized protein</fullName>
    </submittedName>
</protein>
<organism evidence="1 2">
    <name type="scientific">Rheinheimera riviphila</name>
    <dbReference type="NCBI Taxonomy" id="1834037"/>
    <lineage>
        <taxon>Bacteria</taxon>
        <taxon>Pseudomonadati</taxon>
        <taxon>Pseudomonadota</taxon>
        <taxon>Gammaproteobacteria</taxon>
        <taxon>Chromatiales</taxon>
        <taxon>Chromatiaceae</taxon>
        <taxon>Rheinheimera</taxon>
    </lineage>
</organism>
<evidence type="ECO:0000313" key="2">
    <source>
        <dbReference type="Proteomes" id="UP000283077"/>
    </source>
</evidence>
<reference evidence="1 2" key="1">
    <citation type="submission" date="2019-01" db="EMBL/GenBank/DDBJ databases">
        <authorList>
            <person name="Chen W.-M."/>
        </authorList>
    </citation>
    <scope>NUCLEOTIDE SEQUENCE [LARGE SCALE GENOMIC DNA]</scope>
    <source>
        <strain evidence="1 2">KYPC3</strain>
    </source>
</reference>
<sequence>MREQQLEKINLEHDAARLFMRLYEQQFGLRMRHIWHNEPAKPDVSCYLQAQRLDLEIAHLYGSEAEAMHILGRSLSLQTHQQLLALQQVPAEDRLLEALNRLIAQKGQKKYDSQRVWLVIRNANPLWRCQDLQQYRPRLLLPGQHPFEQIWLVGDMAGLSGILPLFPVELWQQALPTT</sequence>
<dbReference type="EMBL" id="SACS01000003">
    <property type="protein sequence ID" value="RVU40746.1"/>
    <property type="molecule type" value="Genomic_DNA"/>
</dbReference>
<gene>
    <name evidence="1" type="ORF">EOE67_03965</name>
</gene>
<keyword evidence="2" id="KW-1185">Reference proteome</keyword>
<accession>A0A437R1R4</accession>
<comment type="caution">
    <text evidence="1">The sequence shown here is derived from an EMBL/GenBank/DDBJ whole genome shotgun (WGS) entry which is preliminary data.</text>
</comment>
<evidence type="ECO:0000313" key="1">
    <source>
        <dbReference type="EMBL" id="RVU40746.1"/>
    </source>
</evidence>
<dbReference type="OrthoDB" id="5764462at2"/>
<dbReference type="Proteomes" id="UP000283077">
    <property type="component" value="Unassembled WGS sequence"/>
</dbReference>